<evidence type="ECO:0000313" key="1">
    <source>
        <dbReference type="EMBL" id="KAJ1912798.1"/>
    </source>
</evidence>
<dbReference type="PANTHER" id="PTHR46191">
    <property type="match status" value="1"/>
</dbReference>
<dbReference type="OrthoDB" id="444127at2759"/>
<dbReference type="InterPro" id="IPR006439">
    <property type="entry name" value="HAD-SF_hydro_IA"/>
</dbReference>
<organism evidence="1 2">
    <name type="scientific">Mycoemilia scoparia</name>
    <dbReference type="NCBI Taxonomy" id="417184"/>
    <lineage>
        <taxon>Eukaryota</taxon>
        <taxon>Fungi</taxon>
        <taxon>Fungi incertae sedis</taxon>
        <taxon>Zoopagomycota</taxon>
        <taxon>Kickxellomycotina</taxon>
        <taxon>Kickxellomycetes</taxon>
        <taxon>Kickxellales</taxon>
        <taxon>Kickxellaceae</taxon>
        <taxon>Mycoemilia</taxon>
    </lineage>
</organism>
<reference evidence="1" key="1">
    <citation type="submission" date="2022-07" db="EMBL/GenBank/DDBJ databases">
        <title>Phylogenomic reconstructions and comparative analyses of Kickxellomycotina fungi.</title>
        <authorList>
            <person name="Reynolds N.K."/>
            <person name="Stajich J.E."/>
            <person name="Barry K."/>
            <person name="Grigoriev I.V."/>
            <person name="Crous P."/>
            <person name="Smith M.E."/>
        </authorList>
    </citation>
    <scope>NUCLEOTIDE SEQUENCE</scope>
    <source>
        <strain evidence="1">NBRC 100468</strain>
    </source>
</reference>
<dbReference type="InterPro" id="IPR036412">
    <property type="entry name" value="HAD-like_sf"/>
</dbReference>
<gene>
    <name evidence="1" type="ORF">H4219_005467</name>
</gene>
<protein>
    <recommendedName>
        <fullName evidence="3">Haloacid dehalogenase-like hydrolase domain-containing protein 3</fullName>
    </recommendedName>
</protein>
<dbReference type="GO" id="GO:0005634">
    <property type="term" value="C:nucleus"/>
    <property type="evidence" value="ECO:0007669"/>
    <property type="project" value="TreeGrafter"/>
</dbReference>
<dbReference type="GO" id="GO:0016791">
    <property type="term" value="F:phosphatase activity"/>
    <property type="evidence" value="ECO:0007669"/>
    <property type="project" value="UniProtKB-ARBA"/>
</dbReference>
<proteinExistence type="predicted"/>
<dbReference type="InterPro" id="IPR051828">
    <property type="entry name" value="HAD-like_hydrolase_domain"/>
</dbReference>
<comment type="caution">
    <text evidence="1">The sequence shown here is derived from an EMBL/GenBank/DDBJ whole genome shotgun (WGS) entry which is preliminary data.</text>
</comment>
<dbReference type="EMBL" id="JANBPU010000311">
    <property type="protein sequence ID" value="KAJ1912798.1"/>
    <property type="molecule type" value="Genomic_DNA"/>
</dbReference>
<dbReference type="InterPro" id="IPR044924">
    <property type="entry name" value="HAD-SF_hydro_IA_REG-2-like_cap"/>
</dbReference>
<dbReference type="PRINTS" id="PR00413">
    <property type="entry name" value="HADHALOGNASE"/>
</dbReference>
<dbReference type="CDD" id="cd16415">
    <property type="entry name" value="HAD_dREG-2_like"/>
    <property type="match status" value="1"/>
</dbReference>
<dbReference type="InterPro" id="IPR023214">
    <property type="entry name" value="HAD_sf"/>
</dbReference>
<dbReference type="Gene3D" id="1.10.150.720">
    <property type="entry name" value="Haloacid dehalogenase-like hydrolase"/>
    <property type="match status" value="1"/>
</dbReference>
<evidence type="ECO:0008006" key="3">
    <source>
        <dbReference type="Google" id="ProtNLM"/>
    </source>
</evidence>
<dbReference type="SFLD" id="SFLDS00003">
    <property type="entry name" value="Haloacid_Dehalogenase"/>
    <property type="match status" value="1"/>
</dbReference>
<accession>A0A9W7ZW09</accession>
<dbReference type="PANTHER" id="PTHR46191:SF2">
    <property type="entry name" value="HALOACID DEHALOGENASE-LIKE HYDROLASE DOMAIN-CONTAINING PROTEIN 3"/>
    <property type="match status" value="1"/>
</dbReference>
<dbReference type="NCBIfam" id="TIGR01509">
    <property type="entry name" value="HAD-SF-IA-v3"/>
    <property type="match status" value="1"/>
</dbReference>
<keyword evidence="2" id="KW-1185">Reference proteome</keyword>
<dbReference type="Pfam" id="PF00702">
    <property type="entry name" value="Hydrolase"/>
    <property type="match status" value="1"/>
</dbReference>
<name>A0A9W7ZW09_9FUNG</name>
<dbReference type="Gene3D" id="3.40.50.1000">
    <property type="entry name" value="HAD superfamily/HAD-like"/>
    <property type="match status" value="1"/>
</dbReference>
<dbReference type="SFLD" id="SFLDG01129">
    <property type="entry name" value="C1.5:_HAD__Beta-PGM__Phosphata"/>
    <property type="match status" value="1"/>
</dbReference>
<dbReference type="NCBIfam" id="TIGR01549">
    <property type="entry name" value="HAD-SF-IA-v1"/>
    <property type="match status" value="1"/>
</dbReference>
<dbReference type="SUPFAM" id="SSF56784">
    <property type="entry name" value="HAD-like"/>
    <property type="match status" value="1"/>
</dbReference>
<dbReference type="AlphaFoldDB" id="A0A9W7ZW09"/>
<evidence type="ECO:0000313" key="2">
    <source>
        <dbReference type="Proteomes" id="UP001150538"/>
    </source>
</evidence>
<dbReference type="Proteomes" id="UP001150538">
    <property type="component" value="Unassembled WGS sequence"/>
</dbReference>
<sequence length="227" mass="25968">MSRPAFNHIRLITFDAFNTLYVPKENETVEKSFSKAFKNQYKLYPNYGIKEGLTSSGWWKEVIRQTWFGAGVEENVIRDLLPKASINLLEKFSCGDGYDMYPDVPKILKMLKHRGIRLGVISNSDERTGDILKSFDLYQYFDFVQTSVDIGVEKPEPEIFETALRAMGISACEALHIGDDLMRDYYGAKGVGMEALVIDRTDLEASKKDPYMYVHSLYELIPMLKSS</sequence>